<dbReference type="Proteomes" id="UP001500467">
    <property type="component" value="Unassembled WGS sequence"/>
</dbReference>
<dbReference type="EMBL" id="BAAALM010000002">
    <property type="protein sequence ID" value="GAA1193518.1"/>
    <property type="molecule type" value="Genomic_DNA"/>
</dbReference>
<protein>
    <submittedName>
        <fullName evidence="4">Molybdenum cofactor guanylyltransferase</fullName>
    </submittedName>
</protein>
<keyword evidence="5" id="KW-1185">Reference proteome</keyword>
<feature type="domain" description="MobA-like NTP transferase" evidence="3">
    <location>
        <begin position="21"/>
        <end position="132"/>
    </location>
</feature>
<reference evidence="4 5" key="1">
    <citation type="journal article" date="2019" name="Int. J. Syst. Evol. Microbiol.">
        <title>The Global Catalogue of Microorganisms (GCM) 10K type strain sequencing project: providing services to taxonomists for standard genome sequencing and annotation.</title>
        <authorList>
            <consortium name="The Broad Institute Genomics Platform"/>
            <consortium name="The Broad Institute Genome Sequencing Center for Infectious Disease"/>
            <person name="Wu L."/>
            <person name="Ma J."/>
        </authorList>
    </citation>
    <scope>NUCLEOTIDE SEQUENCE [LARGE SCALE GENOMIC DNA]</scope>
    <source>
        <strain evidence="4 5">JCM 13022</strain>
    </source>
</reference>
<dbReference type="SUPFAM" id="SSF53448">
    <property type="entry name" value="Nucleotide-diphospho-sugar transferases"/>
    <property type="match status" value="1"/>
</dbReference>
<dbReference type="PANTHER" id="PTHR19136:SF81">
    <property type="entry name" value="MOLYBDENUM COFACTOR GUANYLYLTRANSFERASE"/>
    <property type="match status" value="1"/>
</dbReference>
<dbReference type="Gene3D" id="3.90.550.10">
    <property type="entry name" value="Spore Coat Polysaccharide Biosynthesis Protein SpsA, Chain A"/>
    <property type="match status" value="1"/>
</dbReference>
<comment type="caution">
    <text evidence="4">The sequence shown here is derived from an EMBL/GenBank/DDBJ whole genome shotgun (WGS) entry which is preliminary data.</text>
</comment>
<keyword evidence="4" id="KW-0548">Nucleotidyltransferase</keyword>
<evidence type="ECO:0000256" key="2">
    <source>
        <dbReference type="SAM" id="MobiDB-lite"/>
    </source>
</evidence>
<keyword evidence="1" id="KW-0808">Transferase</keyword>
<feature type="compositionally biased region" description="Gly residues" evidence="2">
    <location>
        <begin position="135"/>
        <end position="147"/>
    </location>
</feature>
<dbReference type="PANTHER" id="PTHR19136">
    <property type="entry name" value="MOLYBDENUM COFACTOR GUANYLYLTRANSFERASE"/>
    <property type="match status" value="1"/>
</dbReference>
<evidence type="ECO:0000313" key="4">
    <source>
        <dbReference type="EMBL" id="GAA1193518.1"/>
    </source>
</evidence>
<evidence type="ECO:0000313" key="5">
    <source>
        <dbReference type="Proteomes" id="UP001500467"/>
    </source>
</evidence>
<feature type="compositionally biased region" description="Low complexity" evidence="2">
    <location>
        <begin position="149"/>
        <end position="168"/>
    </location>
</feature>
<proteinExistence type="predicted"/>
<accession>A0ABN1V726</accession>
<dbReference type="InterPro" id="IPR025877">
    <property type="entry name" value="MobA-like_NTP_Trfase"/>
</dbReference>
<dbReference type="Pfam" id="PF12804">
    <property type="entry name" value="NTP_transf_3"/>
    <property type="match status" value="1"/>
</dbReference>
<gene>
    <name evidence="4" type="ORF">GCM10009675_05230</name>
</gene>
<dbReference type="RefSeq" id="WP_308292077.1">
    <property type="nucleotide sequence ID" value="NZ_BAAALM010000002.1"/>
</dbReference>
<sequence>MTTPAGAATRRSPGAPEPYAGLVVAGGEARRLGGVDKPMLEIGGRTLLARSLDALSGADPVVVVGPRRAGVSGAGIRVRWTREDPPGGGPVAALAAGLALVDRSRVVVLAADLRGITATAVERLLGALDRDQGGDPEGSGAPQGGGTLDDTVPADPADPAAPGTTTPGEAGGHRTGAVDGAVLVDAGGHRQWLAGAWRTASLRAALPDRPAGLALRRVLGGLTIVDVPALGDEAADVDTPGDLP</sequence>
<evidence type="ECO:0000256" key="1">
    <source>
        <dbReference type="ARBA" id="ARBA00022679"/>
    </source>
</evidence>
<dbReference type="GO" id="GO:0016779">
    <property type="term" value="F:nucleotidyltransferase activity"/>
    <property type="evidence" value="ECO:0007669"/>
    <property type="project" value="UniProtKB-KW"/>
</dbReference>
<dbReference type="InterPro" id="IPR029044">
    <property type="entry name" value="Nucleotide-diphossugar_trans"/>
</dbReference>
<organism evidence="4 5">
    <name type="scientific">Prauserella alba</name>
    <dbReference type="NCBI Taxonomy" id="176898"/>
    <lineage>
        <taxon>Bacteria</taxon>
        <taxon>Bacillati</taxon>
        <taxon>Actinomycetota</taxon>
        <taxon>Actinomycetes</taxon>
        <taxon>Pseudonocardiales</taxon>
        <taxon>Pseudonocardiaceae</taxon>
        <taxon>Prauserella</taxon>
    </lineage>
</organism>
<name>A0ABN1V726_9PSEU</name>
<evidence type="ECO:0000259" key="3">
    <source>
        <dbReference type="Pfam" id="PF12804"/>
    </source>
</evidence>
<feature type="region of interest" description="Disordered" evidence="2">
    <location>
        <begin position="129"/>
        <end position="176"/>
    </location>
</feature>